<evidence type="ECO:0000313" key="1">
    <source>
        <dbReference type="EMBL" id="OTP72110.1"/>
    </source>
</evidence>
<sequence>MDVSHRSDSLLSLFNHARPLQSEKIKALWRRIYWRAASGLIGVAK</sequence>
<gene>
    <name evidence="1" type="ORF">PAMC26577_21980</name>
</gene>
<dbReference type="EMBL" id="NBTZ01000096">
    <property type="protein sequence ID" value="OTP72110.1"/>
    <property type="molecule type" value="Genomic_DNA"/>
</dbReference>
<dbReference type="Proteomes" id="UP000195221">
    <property type="component" value="Unassembled WGS sequence"/>
</dbReference>
<accession>A0A242MLR0</accession>
<dbReference type="AlphaFoldDB" id="A0A242MLR0"/>
<name>A0A242MLR0_CABSO</name>
<organism evidence="1 2">
    <name type="scientific">Caballeronia sordidicola</name>
    <name type="common">Burkholderia sordidicola</name>
    <dbReference type="NCBI Taxonomy" id="196367"/>
    <lineage>
        <taxon>Bacteria</taxon>
        <taxon>Pseudomonadati</taxon>
        <taxon>Pseudomonadota</taxon>
        <taxon>Betaproteobacteria</taxon>
        <taxon>Burkholderiales</taxon>
        <taxon>Burkholderiaceae</taxon>
        <taxon>Caballeronia</taxon>
    </lineage>
</organism>
<proteinExistence type="predicted"/>
<protein>
    <submittedName>
        <fullName evidence="1">Uncharacterized protein</fullName>
    </submittedName>
</protein>
<comment type="caution">
    <text evidence="1">The sequence shown here is derived from an EMBL/GenBank/DDBJ whole genome shotgun (WGS) entry which is preliminary data.</text>
</comment>
<evidence type="ECO:0000313" key="2">
    <source>
        <dbReference type="Proteomes" id="UP000195221"/>
    </source>
</evidence>
<reference evidence="1 2" key="1">
    <citation type="submission" date="2017-03" db="EMBL/GenBank/DDBJ databases">
        <title>Genome analysis of strain PAMC 26577.</title>
        <authorList>
            <person name="Oh H.-M."/>
            <person name="Yang J.-A."/>
        </authorList>
    </citation>
    <scope>NUCLEOTIDE SEQUENCE [LARGE SCALE GENOMIC DNA]</scope>
    <source>
        <strain evidence="1 2">PAMC 26577</strain>
    </source>
</reference>